<dbReference type="EMBL" id="BAABME010000909">
    <property type="protein sequence ID" value="GAA0146297.1"/>
    <property type="molecule type" value="Genomic_DNA"/>
</dbReference>
<evidence type="ECO:0000313" key="2">
    <source>
        <dbReference type="EMBL" id="GAA0146297.1"/>
    </source>
</evidence>
<organism evidence="2 3">
    <name type="scientific">Lithospermum erythrorhizon</name>
    <name type="common">Purple gromwell</name>
    <name type="synonym">Lithospermum officinale var. erythrorhizon</name>
    <dbReference type="NCBI Taxonomy" id="34254"/>
    <lineage>
        <taxon>Eukaryota</taxon>
        <taxon>Viridiplantae</taxon>
        <taxon>Streptophyta</taxon>
        <taxon>Embryophyta</taxon>
        <taxon>Tracheophyta</taxon>
        <taxon>Spermatophyta</taxon>
        <taxon>Magnoliopsida</taxon>
        <taxon>eudicotyledons</taxon>
        <taxon>Gunneridae</taxon>
        <taxon>Pentapetalae</taxon>
        <taxon>asterids</taxon>
        <taxon>lamiids</taxon>
        <taxon>Boraginales</taxon>
        <taxon>Boraginaceae</taxon>
        <taxon>Boraginoideae</taxon>
        <taxon>Lithospermeae</taxon>
        <taxon>Lithospermum</taxon>
    </lineage>
</organism>
<evidence type="ECO:0000256" key="1">
    <source>
        <dbReference type="SAM" id="MobiDB-lite"/>
    </source>
</evidence>
<proteinExistence type="predicted"/>
<dbReference type="AlphaFoldDB" id="A0AAV3P5A1"/>
<comment type="caution">
    <text evidence="2">The sequence shown here is derived from an EMBL/GenBank/DDBJ whole genome shotgun (WGS) entry which is preliminary data.</text>
</comment>
<feature type="region of interest" description="Disordered" evidence="1">
    <location>
        <begin position="64"/>
        <end position="86"/>
    </location>
</feature>
<keyword evidence="3" id="KW-1185">Reference proteome</keyword>
<evidence type="ECO:0000313" key="3">
    <source>
        <dbReference type="Proteomes" id="UP001454036"/>
    </source>
</evidence>
<protein>
    <submittedName>
        <fullName evidence="2">Uncharacterized protein</fullName>
    </submittedName>
</protein>
<name>A0AAV3P5A1_LITER</name>
<dbReference type="Proteomes" id="UP001454036">
    <property type="component" value="Unassembled WGS sequence"/>
</dbReference>
<feature type="compositionally biased region" description="Basic and acidic residues" evidence="1">
    <location>
        <begin position="38"/>
        <end position="50"/>
    </location>
</feature>
<feature type="region of interest" description="Disordered" evidence="1">
    <location>
        <begin position="38"/>
        <end position="57"/>
    </location>
</feature>
<sequence length="86" mass="10087">MSKFKESLLKKRRLSLEEVNERAYKCIRIEEATKRYEKGRGKCSMEETRQRSPKPKRRIALDMIQAPDKGFQNGSPLGQRLLPPPR</sequence>
<gene>
    <name evidence="2" type="ORF">LIER_06288</name>
</gene>
<accession>A0AAV3P5A1</accession>
<reference evidence="2 3" key="1">
    <citation type="submission" date="2024-01" db="EMBL/GenBank/DDBJ databases">
        <title>The complete chloroplast genome sequence of Lithospermum erythrorhizon: insights into the phylogenetic relationship among Boraginaceae species and the maternal lineages of purple gromwells.</title>
        <authorList>
            <person name="Okada T."/>
            <person name="Watanabe K."/>
        </authorList>
    </citation>
    <scope>NUCLEOTIDE SEQUENCE [LARGE SCALE GENOMIC DNA]</scope>
</reference>